<dbReference type="WBParaSite" id="PSU_v2.g20752.t1">
    <property type="protein sequence ID" value="PSU_v2.g20752.t1"/>
    <property type="gene ID" value="PSU_v2.g20752"/>
</dbReference>
<dbReference type="Proteomes" id="UP000887577">
    <property type="component" value="Unplaced"/>
</dbReference>
<feature type="compositionally biased region" description="Low complexity" evidence="2">
    <location>
        <begin position="85"/>
        <end position="94"/>
    </location>
</feature>
<feature type="coiled-coil region" evidence="1">
    <location>
        <begin position="106"/>
        <end position="133"/>
    </location>
</feature>
<dbReference type="PANTHER" id="PTHR14907:SF2">
    <property type="entry name" value="SUPPRESSOR APC DOMAIN-CONTAINING PROTEIN 2"/>
    <property type="match status" value="1"/>
</dbReference>
<feature type="compositionally biased region" description="Polar residues" evidence="2">
    <location>
        <begin position="49"/>
        <end position="59"/>
    </location>
</feature>
<dbReference type="PANTHER" id="PTHR14907">
    <property type="entry name" value="FI14130P"/>
    <property type="match status" value="1"/>
</dbReference>
<evidence type="ECO:0000256" key="2">
    <source>
        <dbReference type="SAM" id="MobiDB-lite"/>
    </source>
</evidence>
<evidence type="ECO:0000313" key="3">
    <source>
        <dbReference type="Proteomes" id="UP000887577"/>
    </source>
</evidence>
<feature type="compositionally biased region" description="Polar residues" evidence="2">
    <location>
        <begin position="68"/>
        <end position="84"/>
    </location>
</feature>
<protein>
    <submittedName>
        <fullName evidence="4">Uncharacterized protein</fullName>
    </submittedName>
</protein>
<proteinExistence type="predicted"/>
<keyword evidence="1" id="KW-0175">Coiled coil</keyword>
<reference evidence="4" key="1">
    <citation type="submission" date="2022-11" db="UniProtKB">
        <authorList>
            <consortium name="WormBaseParasite"/>
        </authorList>
    </citation>
    <scope>IDENTIFICATION</scope>
</reference>
<organism evidence="3 4">
    <name type="scientific">Panagrolaimus superbus</name>
    <dbReference type="NCBI Taxonomy" id="310955"/>
    <lineage>
        <taxon>Eukaryota</taxon>
        <taxon>Metazoa</taxon>
        <taxon>Ecdysozoa</taxon>
        <taxon>Nematoda</taxon>
        <taxon>Chromadorea</taxon>
        <taxon>Rhabditida</taxon>
        <taxon>Tylenchina</taxon>
        <taxon>Panagrolaimomorpha</taxon>
        <taxon>Panagrolaimoidea</taxon>
        <taxon>Panagrolaimidae</taxon>
        <taxon>Panagrolaimus</taxon>
    </lineage>
</organism>
<accession>A0A914YTI4</accession>
<feature type="region of interest" description="Disordered" evidence="2">
    <location>
        <begin position="49"/>
        <end position="99"/>
    </location>
</feature>
<name>A0A914YTI4_9BILA</name>
<evidence type="ECO:0000256" key="1">
    <source>
        <dbReference type="SAM" id="Coils"/>
    </source>
</evidence>
<sequence length="167" mass="18974">MASLEKRKEMLNKGMVALDSAVHEQKLNFVRAQVSEVNRRIQSLMQSNEKGFPNHQNMIRNPVLPPSGATNGRISNSSTPESFSNHNNNNNNNNSPASTTWLHAQNQKLAEELEAKSHLIEQLQREKKLYELHNATTVGNHHHQQQQQQTKATTINIILLIIIKLFI</sequence>
<evidence type="ECO:0000313" key="4">
    <source>
        <dbReference type="WBParaSite" id="PSU_v2.g20752.t1"/>
    </source>
</evidence>
<dbReference type="AlphaFoldDB" id="A0A914YTI4"/>
<keyword evidence="3" id="KW-1185">Reference proteome</keyword>
<dbReference type="InterPro" id="IPR026828">
    <property type="entry name" value="SAPC2_1/2"/>
</dbReference>